<evidence type="ECO:0000256" key="1">
    <source>
        <dbReference type="SAM" id="Phobius"/>
    </source>
</evidence>
<dbReference type="Proteomes" id="UP000002051">
    <property type="component" value="Unassembled WGS sequence"/>
</dbReference>
<keyword evidence="4" id="KW-1185">Reference proteome</keyword>
<feature type="transmembrane region" description="Helical" evidence="1">
    <location>
        <begin position="20"/>
        <end position="42"/>
    </location>
</feature>
<gene>
    <name evidence="2" type="ordered locus">MTR_7g117020</name>
</gene>
<evidence type="ECO:0000313" key="4">
    <source>
        <dbReference type="Proteomes" id="UP000002051"/>
    </source>
</evidence>
<reference evidence="3" key="3">
    <citation type="submission" date="2015-04" db="UniProtKB">
        <authorList>
            <consortium name="EnsemblPlants"/>
        </authorList>
    </citation>
    <scope>IDENTIFICATION</scope>
    <source>
        <strain evidence="3">cv. Jemalong A17</strain>
    </source>
</reference>
<keyword evidence="1 2" id="KW-0812">Transmembrane</keyword>
<name>G7L413_MEDTR</name>
<accession>G7L413</accession>
<keyword evidence="1" id="KW-0472">Membrane</keyword>
<dbReference type="EMBL" id="CM001223">
    <property type="protein sequence ID" value="AES82763.1"/>
    <property type="molecule type" value="Genomic_DNA"/>
</dbReference>
<dbReference type="PaxDb" id="3880-AES82763"/>
<proteinExistence type="predicted"/>
<dbReference type="AlphaFoldDB" id="G7L413"/>
<dbReference type="EnsemblPlants" id="AES82763">
    <property type="protein sequence ID" value="AES82763"/>
    <property type="gene ID" value="MTR_7g117020"/>
</dbReference>
<evidence type="ECO:0000313" key="3">
    <source>
        <dbReference type="EnsemblPlants" id="AES82763"/>
    </source>
</evidence>
<keyword evidence="1" id="KW-1133">Transmembrane helix</keyword>
<reference evidence="2 4" key="1">
    <citation type="journal article" date="2011" name="Nature">
        <title>The Medicago genome provides insight into the evolution of rhizobial symbioses.</title>
        <authorList>
            <person name="Young N.D."/>
            <person name="Debelle F."/>
            <person name="Oldroyd G.E."/>
            <person name="Geurts R."/>
            <person name="Cannon S.B."/>
            <person name="Udvardi M.K."/>
            <person name="Benedito V.A."/>
            <person name="Mayer K.F."/>
            <person name="Gouzy J."/>
            <person name="Schoof H."/>
            <person name="Van de Peer Y."/>
            <person name="Proost S."/>
            <person name="Cook D.R."/>
            <person name="Meyers B.C."/>
            <person name="Spannagl M."/>
            <person name="Cheung F."/>
            <person name="De Mita S."/>
            <person name="Krishnakumar V."/>
            <person name="Gundlach H."/>
            <person name="Zhou S."/>
            <person name="Mudge J."/>
            <person name="Bharti A.K."/>
            <person name="Murray J.D."/>
            <person name="Naoumkina M.A."/>
            <person name="Rosen B."/>
            <person name="Silverstein K.A."/>
            <person name="Tang H."/>
            <person name="Rombauts S."/>
            <person name="Zhao P.X."/>
            <person name="Zhou P."/>
            <person name="Barbe V."/>
            <person name="Bardou P."/>
            <person name="Bechner M."/>
            <person name="Bellec A."/>
            <person name="Berger A."/>
            <person name="Berges H."/>
            <person name="Bidwell S."/>
            <person name="Bisseling T."/>
            <person name="Choisne N."/>
            <person name="Couloux A."/>
            <person name="Denny R."/>
            <person name="Deshpande S."/>
            <person name="Dai X."/>
            <person name="Doyle J.J."/>
            <person name="Dudez A.M."/>
            <person name="Farmer A.D."/>
            <person name="Fouteau S."/>
            <person name="Franken C."/>
            <person name="Gibelin C."/>
            <person name="Gish J."/>
            <person name="Goldstein S."/>
            <person name="Gonzalez A.J."/>
            <person name="Green P.J."/>
            <person name="Hallab A."/>
            <person name="Hartog M."/>
            <person name="Hua A."/>
            <person name="Humphray S.J."/>
            <person name="Jeong D.H."/>
            <person name="Jing Y."/>
            <person name="Jocker A."/>
            <person name="Kenton S.M."/>
            <person name="Kim D.J."/>
            <person name="Klee K."/>
            <person name="Lai H."/>
            <person name="Lang C."/>
            <person name="Lin S."/>
            <person name="Macmil S.L."/>
            <person name="Magdelenat G."/>
            <person name="Matthews L."/>
            <person name="McCorrison J."/>
            <person name="Monaghan E.L."/>
            <person name="Mun J.H."/>
            <person name="Najar F.Z."/>
            <person name="Nicholson C."/>
            <person name="Noirot C."/>
            <person name="O'Bleness M."/>
            <person name="Paule C.R."/>
            <person name="Poulain J."/>
            <person name="Prion F."/>
            <person name="Qin B."/>
            <person name="Qu C."/>
            <person name="Retzel E.F."/>
            <person name="Riddle C."/>
            <person name="Sallet E."/>
            <person name="Samain S."/>
            <person name="Samson N."/>
            <person name="Sanders I."/>
            <person name="Saurat O."/>
            <person name="Scarpelli C."/>
            <person name="Schiex T."/>
            <person name="Segurens B."/>
            <person name="Severin A.J."/>
            <person name="Sherrier D.J."/>
            <person name="Shi R."/>
            <person name="Sims S."/>
            <person name="Singer S.R."/>
            <person name="Sinharoy S."/>
            <person name="Sterck L."/>
            <person name="Viollet A."/>
            <person name="Wang B.B."/>
            <person name="Wang K."/>
            <person name="Wang M."/>
            <person name="Wang X."/>
            <person name="Warfsmann J."/>
            <person name="Weissenbach J."/>
            <person name="White D.D."/>
            <person name="White J.D."/>
            <person name="Wiley G.B."/>
            <person name="Wincker P."/>
            <person name="Xing Y."/>
            <person name="Yang L."/>
            <person name="Yao Z."/>
            <person name="Ying F."/>
            <person name="Zhai J."/>
            <person name="Zhou L."/>
            <person name="Zuber A."/>
            <person name="Denarie J."/>
            <person name="Dixon R.A."/>
            <person name="May G.D."/>
            <person name="Schwartz D.C."/>
            <person name="Rogers J."/>
            <person name="Quetier F."/>
            <person name="Town C.D."/>
            <person name="Roe B.A."/>
        </authorList>
    </citation>
    <scope>NUCLEOTIDE SEQUENCE [LARGE SCALE GENOMIC DNA]</scope>
    <source>
        <strain evidence="2">A17</strain>
        <strain evidence="3 4">cv. Jemalong A17</strain>
    </source>
</reference>
<reference evidence="2 4" key="2">
    <citation type="journal article" date="2014" name="BMC Genomics">
        <title>An improved genome release (version Mt4.0) for the model legume Medicago truncatula.</title>
        <authorList>
            <person name="Tang H."/>
            <person name="Krishnakumar V."/>
            <person name="Bidwell S."/>
            <person name="Rosen B."/>
            <person name="Chan A."/>
            <person name="Zhou S."/>
            <person name="Gentzbittel L."/>
            <person name="Childs K.L."/>
            <person name="Yandell M."/>
            <person name="Gundlach H."/>
            <person name="Mayer K.F."/>
            <person name="Schwartz D.C."/>
            <person name="Town C.D."/>
        </authorList>
    </citation>
    <scope>GENOME REANNOTATION</scope>
    <source>
        <strain evidence="3 4">cv. Jemalong A17</strain>
    </source>
</reference>
<protein>
    <submittedName>
        <fullName evidence="2">Transmembrane protein, putative</fullName>
    </submittedName>
</protein>
<sequence length="60" mass="6807">MIWTSTLQIRKHGYFGDLGFIILFVGILSLYAINLGAVSLFADSPFRFLAMFVYSIDLNE</sequence>
<organism evidence="2 4">
    <name type="scientific">Medicago truncatula</name>
    <name type="common">Barrel medic</name>
    <name type="synonym">Medicago tribuloides</name>
    <dbReference type="NCBI Taxonomy" id="3880"/>
    <lineage>
        <taxon>Eukaryota</taxon>
        <taxon>Viridiplantae</taxon>
        <taxon>Streptophyta</taxon>
        <taxon>Embryophyta</taxon>
        <taxon>Tracheophyta</taxon>
        <taxon>Spermatophyta</taxon>
        <taxon>Magnoliopsida</taxon>
        <taxon>eudicotyledons</taxon>
        <taxon>Gunneridae</taxon>
        <taxon>Pentapetalae</taxon>
        <taxon>rosids</taxon>
        <taxon>fabids</taxon>
        <taxon>Fabales</taxon>
        <taxon>Fabaceae</taxon>
        <taxon>Papilionoideae</taxon>
        <taxon>50 kb inversion clade</taxon>
        <taxon>NPAAA clade</taxon>
        <taxon>Hologalegina</taxon>
        <taxon>IRL clade</taxon>
        <taxon>Trifolieae</taxon>
        <taxon>Medicago</taxon>
    </lineage>
</organism>
<evidence type="ECO:0000313" key="2">
    <source>
        <dbReference type="EMBL" id="AES82763.1"/>
    </source>
</evidence>
<dbReference type="HOGENOM" id="CLU_172100_2_0_1"/>